<gene>
    <name evidence="3" type="ORF">L228DRAFT_59233</name>
</gene>
<feature type="transmembrane region" description="Helical" evidence="2">
    <location>
        <begin position="89"/>
        <end position="110"/>
    </location>
</feature>
<evidence type="ECO:0000256" key="2">
    <source>
        <dbReference type="SAM" id="Phobius"/>
    </source>
</evidence>
<proteinExistence type="predicted"/>
<dbReference type="EMBL" id="KV407455">
    <property type="protein sequence ID" value="KZF24967.1"/>
    <property type="molecule type" value="Genomic_DNA"/>
</dbReference>
<keyword evidence="2" id="KW-0812">Transmembrane</keyword>
<dbReference type="AlphaFoldDB" id="A0A161TFV4"/>
<reference evidence="3 4" key="1">
    <citation type="journal article" date="2016" name="Fungal Biol.">
        <title>The genome of Xylona heveae provides a window into fungal endophytism.</title>
        <authorList>
            <person name="Gazis R."/>
            <person name="Kuo A."/>
            <person name="Riley R."/>
            <person name="LaButti K."/>
            <person name="Lipzen A."/>
            <person name="Lin J."/>
            <person name="Amirebrahimi M."/>
            <person name="Hesse C.N."/>
            <person name="Spatafora J.W."/>
            <person name="Henrissat B."/>
            <person name="Hainaut M."/>
            <person name="Grigoriev I.V."/>
            <person name="Hibbett D.S."/>
        </authorList>
    </citation>
    <scope>NUCLEOTIDE SEQUENCE [LARGE SCALE GENOMIC DNA]</scope>
    <source>
        <strain evidence="3 4">TC161</strain>
    </source>
</reference>
<feature type="compositionally biased region" description="Polar residues" evidence="1">
    <location>
        <begin position="630"/>
        <end position="645"/>
    </location>
</feature>
<evidence type="ECO:0000313" key="4">
    <source>
        <dbReference type="Proteomes" id="UP000076632"/>
    </source>
</evidence>
<dbReference type="OrthoDB" id="5404323at2759"/>
<keyword evidence="2" id="KW-1133">Transmembrane helix</keyword>
<feature type="region of interest" description="Disordered" evidence="1">
    <location>
        <begin position="181"/>
        <end position="200"/>
    </location>
</feature>
<sequence>MTRLSPGSRNLERPRSPDEPIISPLAQREESCCSLSYRSTFVAVSRCFSSALRQFPAHRVLVPFCTIRKQRGLHVESLTSRLLSVYYSFLRLSILVIMFLTLGMTADAAAAHRHEFSSPLDPSSPSSPPSAFRSSPSQPAALRPPLPKLSPSPSPAPISSLRSSPVPHPIRRGASPVCVSAADASPAMTPESETDIRSVDSVSHKQRLHIRPRVLLQLQRISATSRPVPFYDVLPSTVFAPRLARNFPRVFKGKDGLGANDIVIVGSEEYDNDPVHSKDEHLDAAAWEDRRVVAAICQLHGEGARGKAEVCLNHGPRWEAIPLANGSYEFISVDDHGLRTVARWVPRSQSISRRNTFQSSPSPVAPDQGKRFIFSILNPHTRRHPVIASMTSNSIDIMDQYSTPNSSTVASPVSPIRPASVLSNESSFFDIPLAQERPSFKTDESLRALILVTGIWVAFRENWSQSFKYEDRPLCTSATSPSQPPQPQPRNRPMSVAAPGDWKREGIPPAASVHRSGSHHGLTGKLFRHGPPLLRHGSTASMQSICHELKHDAPRSCSSQTRRTNSTGEAFMERASNRSQSLTQSSTRKIPRASISRQGSEGLFPTRAETADSFDSNGNQTRSGRPGIGSQRSSKSLPRVQTTGYVSFDDSKDRGTDSAKAHGSDNSASGNFSGSMDSSGLRSMYTSSTMSNSVPDAKEVTKDEKRRWSRFKGFVSLVRRGSHHE</sequence>
<accession>A0A161TFV4</accession>
<keyword evidence="2" id="KW-0472">Membrane</keyword>
<feature type="compositionally biased region" description="Polar residues" evidence="1">
    <location>
        <begin position="613"/>
        <end position="623"/>
    </location>
</feature>
<feature type="compositionally biased region" description="Polar residues" evidence="1">
    <location>
        <begin position="664"/>
        <end position="694"/>
    </location>
</feature>
<feature type="region of interest" description="Disordered" evidence="1">
    <location>
        <begin position="550"/>
        <end position="705"/>
    </location>
</feature>
<name>A0A161TFV4_XYLHT</name>
<dbReference type="GeneID" id="28901879"/>
<dbReference type="STRING" id="1328760.A0A161TFV4"/>
<organism evidence="3 4">
    <name type="scientific">Xylona heveae (strain CBS 132557 / TC161)</name>
    <dbReference type="NCBI Taxonomy" id="1328760"/>
    <lineage>
        <taxon>Eukaryota</taxon>
        <taxon>Fungi</taxon>
        <taxon>Dikarya</taxon>
        <taxon>Ascomycota</taxon>
        <taxon>Pezizomycotina</taxon>
        <taxon>Xylonomycetes</taxon>
        <taxon>Xylonales</taxon>
        <taxon>Xylonaceae</taxon>
        <taxon>Xylona</taxon>
    </lineage>
</organism>
<feature type="compositionally biased region" description="Basic and acidic residues" evidence="1">
    <location>
        <begin position="696"/>
        <end position="705"/>
    </location>
</feature>
<feature type="region of interest" description="Disordered" evidence="1">
    <location>
        <begin position="474"/>
        <end position="536"/>
    </location>
</feature>
<dbReference type="InParanoid" id="A0A161TFV4"/>
<dbReference type="Proteomes" id="UP000076632">
    <property type="component" value="Unassembled WGS sequence"/>
</dbReference>
<feature type="region of interest" description="Disordered" evidence="1">
    <location>
        <begin position="1"/>
        <end position="20"/>
    </location>
</feature>
<feature type="compositionally biased region" description="Polar residues" evidence="1">
    <location>
        <begin position="556"/>
        <end position="568"/>
    </location>
</feature>
<keyword evidence="4" id="KW-1185">Reference proteome</keyword>
<feature type="compositionally biased region" description="Polar residues" evidence="1">
    <location>
        <begin position="577"/>
        <end position="588"/>
    </location>
</feature>
<feature type="region of interest" description="Disordered" evidence="1">
    <location>
        <begin position="116"/>
        <end position="166"/>
    </location>
</feature>
<feature type="compositionally biased region" description="Low complexity" evidence="1">
    <location>
        <begin position="117"/>
        <end position="141"/>
    </location>
</feature>
<feature type="compositionally biased region" description="Pro residues" evidence="1">
    <location>
        <begin position="142"/>
        <end position="156"/>
    </location>
</feature>
<dbReference type="RefSeq" id="XP_018190522.1">
    <property type="nucleotide sequence ID" value="XM_018336742.1"/>
</dbReference>
<evidence type="ECO:0000256" key="1">
    <source>
        <dbReference type="SAM" id="MobiDB-lite"/>
    </source>
</evidence>
<evidence type="ECO:0000313" key="3">
    <source>
        <dbReference type="EMBL" id="KZF24967.1"/>
    </source>
</evidence>
<protein>
    <submittedName>
        <fullName evidence="3">Uncharacterized protein</fullName>
    </submittedName>
</protein>
<feature type="compositionally biased region" description="Basic and acidic residues" evidence="1">
    <location>
        <begin position="649"/>
        <end position="663"/>
    </location>
</feature>